<reference evidence="2" key="1">
    <citation type="submission" date="2018-07" db="EMBL/GenBank/DDBJ databases">
        <authorList>
            <person name="Safronova V.I."/>
            <person name="Chirak E.R."/>
            <person name="Sazanova A.L."/>
        </authorList>
    </citation>
    <scope>NUCLEOTIDE SEQUENCE [LARGE SCALE GENOMIC DNA]</scope>
    <source>
        <strain evidence="2">RCAM04685</strain>
    </source>
</reference>
<dbReference type="AlphaFoldDB" id="A0A370KYR5"/>
<evidence type="ECO:0000313" key="1">
    <source>
        <dbReference type="EMBL" id="RDJ20128.1"/>
    </source>
</evidence>
<dbReference type="RefSeq" id="WP_114832263.1">
    <property type="nucleotide sequence ID" value="NZ_QQTO01000022.1"/>
</dbReference>
<gene>
    <name evidence="1" type="ORF">DWE98_26200</name>
</gene>
<sequence>MADPFSGRQGRLTGMWAADQAQNTGNSISALLNTGQTNALGSIGTGRTNSLASLGQGYDAAVPQYQEAIGRFDPWAEAGRGALTTYQNSLGQNGAAGNAAAVSQFQASPSYQYQVDQATDAVARKASALGALGSGNTQAAITDRASQLANQEYGGWQDRLNGLSTQGLQATGAQAALQRGLGDLGVQRGRDESNIYDNAAGREAGIYSNFAGLGASNLANLGQQTISAGTGALMAGQDAAANKLNFGMNIAKTGLSLLGGGLGGLGGLAGGALFGGGGTVSNALGAATNFQPFGDGTKW</sequence>
<dbReference type="OrthoDB" id="8223265at2"/>
<dbReference type="Proteomes" id="UP000255207">
    <property type="component" value="Unassembled WGS sequence"/>
</dbReference>
<name>A0A370KYR5_9HYPH</name>
<proteinExistence type="predicted"/>
<dbReference type="EMBL" id="QQTP01000022">
    <property type="protein sequence ID" value="RDJ20128.1"/>
    <property type="molecule type" value="Genomic_DNA"/>
</dbReference>
<protein>
    <recommendedName>
        <fullName evidence="3">Tail fiber domain-containing protein</fullName>
    </recommendedName>
</protein>
<accession>A0A370KYR5</accession>
<organism evidence="1 2">
    <name type="scientific">Bosea caraganae</name>
    <dbReference type="NCBI Taxonomy" id="2763117"/>
    <lineage>
        <taxon>Bacteria</taxon>
        <taxon>Pseudomonadati</taxon>
        <taxon>Pseudomonadota</taxon>
        <taxon>Alphaproteobacteria</taxon>
        <taxon>Hyphomicrobiales</taxon>
        <taxon>Boseaceae</taxon>
        <taxon>Bosea</taxon>
    </lineage>
</organism>
<keyword evidence="2" id="KW-1185">Reference proteome</keyword>
<evidence type="ECO:0008006" key="3">
    <source>
        <dbReference type="Google" id="ProtNLM"/>
    </source>
</evidence>
<evidence type="ECO:0000313" key="2">
    <source>
        <dbReference type="Proteomes" id="UP000255207"/>
    </source>
</evidence>
<comment type="caution">
    <text evidence="1">The sequence shown here is derived from an EMBL/GenBank/DDBJ whole genome shotgun (WGS) entry which is preliminary data.</text>
</comment>